<sequence>MALFTALAAGIVEMAAHLWPFDALADNAGAVSIRLAVYAVVALFIVQFARGREWARLFLIVGLGVVGTASLLVEPVMWLFDGADFDAYFGALDGPGAVILVSRLVHLVAVVVGVAAMLTMRPRKAAGITE</sequence>
<dbReference type="AlphaFoldDB" id="A0A9D2UMM8"/>
<feature type="transmembrane region" description="Helical" evidence="1">
    <location>
        <begin position="57"/>
        <end position="80"/>
    </location>
</feature>
<name>A0A9D2UMM8_BREEP</name>
<evidence type="ECO:0000313" key="3">
    <source>
        <dbReference type="Proteomes" id="UP000743760"/>
    </source>
</evidence>
<reference evidence="2" key="1">
    <citation type="journal article" date="2021" name="PeerJ">
        <title>Extensive microbial diversity within the chicken gut microbiome revealed by metagenomics and culture.</title>
        <authorList>
            <person name="Gilroy R."/>
            <person name="Ravi A."/>
            <person name="Getino M."/>
            <person name="Pursley I."/>
            <person name="Horton D.L."/>
            <person name="Alikhan N.F."/>
            <person name="Baker D."/>
            <person name="Gharbi K."/>
            <person name="Hall N."/>
            <person name="Watson M."/>
            <person name="Adriaenssens E.M."/>
            <person name="Foster-Nyarko E."/>
            <person name="Jarju S."/>
            <person name="Secka A."/>
            <person name="Antonio M."/>
            <person name="Oren A."/>
            <person name="Chaudhuri R.R."/>
            <person name="La Ragione R."/>
            <person name="Hildebrand F."/>
            <person name="Pallen M.J."/>
        </authorList>
    </citation>
    <scope>NUCLEOTIDE SEQUENCE</scope>
    <source>
        <strain evidence="2">CHK139-4039</strain>
    </source>
</reference>
<accession>A0A9D2UMM8</accession>
<dbReference type="EMBL" id="DYXR01000219">
    <property type="protein sequence ID" value="HJE77648.1"/>
    <property type="molecule type" value="Genomic_DNA"/>
</dbReference>
<evidence type="ECO:0000256" key="1">
    <source>
        <dbReference type="SAM" id="Phobius"/>
    </source>
</evidence>
<organism evidence="2 3">
    <name type="scientific">Brevibacterium epidermidis</name>
    <dbReference type="NCBI Taxonomy" id="1698"/>
    <lineage>
        <taxon>Bacteria</taxon>
        <taxon>Bacillati</taxon>
        <taxon>Actinomycetota</taxon>
        <taxon>Actinomycetes</taxon>
        <taxon>Micrococcales</taxon>
        <taxon>Brevibacteriaceae</taxon>
        <taxon>Brevibacterium</taxon>
    </lineage>
</organism>
<reference evidence="2" key="2">
    <citation type="submission" date="2021-09" db="EMBL/GenBank/DDBJ databases">
        <authorList>
            <person name="Gilroy R."/>
        </authorList>
    </citation>
    <scope>NUCLEOTIDE SEQUENCE</scope>
    <source>
        <strain evidence="2">CHK139-4039</strain>
    </source>
</reference>
<keyword evidence="1" id="KW-0812">Transmembrane</keyword>
<proteinExistence type="predicted"/>
<feature type="transmembrane region" description="Helical" evidence="1">
    <location>
        <begin position="100"/>
        <end position="120"/>
    </location>
</feature>
<gene>
    <name evidence="2" type="ORF">K8V74_06845</name>
</gene>
<evidence type="ECO:0000313" key="2">
    <source>
        <dbReference type="EMBL" id="HJE77648.1"/>
    </source>
</evidence>
<dbReference type="RefSeq" id="WP_098730212.1">
    <property type="nucleotide sequence ID" value="NZ_PDHL01000017.1"/>
</dbReference>
<keyword evidence="1" id="KW-1133">Transmembrane helix</keyword>
<dbReference type="Proteomes" id="UP000743760">
    <property type="component" value="Unassembled WGS sequence"/>
</dbReference>
<protein>
    <submittedName>
        <fullName evidence="2">Uncharacterized protein</fullName>
    </submittedName>
</protein>
<feature type="transmembrane region" description="Helical" evidence="1">
    <location>
        <begin position="31"/>
        <end position="50"/>
    </location>
</feature>
<comment type="caution">
    <text evidence="2">The sequence shown here is derived from an EMBL/GenBank/DDBJ whole genome shotgun (WGS) entry which is preliminary data.</text>
</comment>
<keyword evidence="1" id="KW-0472">Membrane</keyword>